<comment type="caution">
    <text evidence="2">The sequence shown here is derived from an EMBL/GenBank/DDBJ whole genome shotgun (WGS) entry which is preliminary data.</text>
</comment>
<evidence type="ECO:0000256" key="1">
    <source>
        <dbReference type="SAM" id="SignalP"/>
    </source>
</evidence>
<evidence type="ECO:0000313" key="3">
    <source>
        <dbReference type="Proteomes" id="UP001055039"/>
    </source>
</evidence>
<sequence>MKCFALAATALSALAATALSALVLALATAEARDFGGHGGYVGGGRSHGVYGHHGYGARFGHAGRVGGYRGGFAGYRHGFAHRGFGDRGGYGYRGYAARGFYGRGYGYGRGVGVGLAGAGIGLGLGLAGGALTGSYGGYAAPAYGYSYGYAPVTTGYAPLYNTGYGLNCVCD</sequence>
<dbReference type="RefSeq" id="WP_238226378.1">
    <property type="nucleotide sequence ID" value="NZ_BAAADH010000093.1"/>
</dbReference>
<keyword evidence="1" id="KW-0732">Signal</keyword>
<evidence type="ECO:0000313" key="2">
    <source>
        <dbReference type="EMBL" id="GJE66574.1"/>
    </source>
</evidence>
<reference evidence="2" key="2">
    <citation type="submission" date="2021-08" db="EMBL/GenBank/DDBJ databases">
        <authorList>
            <person name="Tani A."/>
            <person name="Ola A."/>
            <person name="Ogura Y."/>
            <person name="Katsura K."/>
            <person name="Hayashi T."/>
        </authorList>
    </citation>
    <scope>NUCLEOTIDE SEQUENCE</scope>
    <source>
        <strain evidence="2">NBRC 15686</strain>
    </source>
</reference>
<name>A0ABQ4UHF6_9HYPH</name>
<feature type="signal peptide" evidence="1">
    <location>
        <begin position="1"/>
        <end position="21"/>
    </location>
</feature>
<keyword evidence="3" id="KW-1185">Reference proteome</keyword>
<accession>A0ABQ4UHF6</accession>
<evidence type="ECO:0008006" key="4">
    <source>
        <dbReference type="Google" id="ProtNLM"/>
    </source>
</evidence>
<protein>
    <recommendedName>
        <fullName evidence="4">Transmembrane protein</fullName>
    </recommendedName>
</protein>
<organism evidence="2 3">
    <name type="scientific">Methylorubrum aminovorans</name>
    <dbReference type="NCBI Taxonomy" id="269069"/>
    <lineage>
        <taxon>Bacteria</taxon>
        <taxon>Pseudomonadati</taxon>
        <taxon>Pseudomonadota</taxon>
        <taxon>Alphaproteobacteria</taxon>
        <taxon>Hyphomicrobiales</taxon>
        <taxon>Methylobacteriaceae</taxon>
        <taxon>Methylorubrum</taxon>
    </lineage>
</organism>
<proteinExistence type="predicted"/>
<reference evidence="2" key="1">
    <citation type="journal article" date="2021" name="Front. Microbiol.">
        <title>Comprehensive Comparative Genomics and Phenotyping of Methylobacterium Species.</title>
        <authorList>
            <person name="Alessa O."/>
            <person name="Ogura Y."/>
            <person name="Fujitani Y."/>
            <person name="Takami H."/>
            <person name="Hayashi T."/>
            <person name="Sahin N."/>
            <person name="Tani A."/>
        </authorList>
    </citation>
    <scope>NUCLEOTIDE SEQUENCE</scope>
    <source>
        <strain evidence="2">NBRC 15686</strain>
    </source>
</reference>
<dbReference type="Proteomes" id="UP001055039">
    <property type="component" value="Unassembled WGS sequence"/>
</dbReference>
<dbReference type="EMBL" id="BPRC01000015">
    <property type="protein sequence ID" value="GJE66574.1"/>
    <property type="molecule type" value="Genomic_DNA"/>
</dbReference>
<gene>
    <name evidence="2" type="ORF">LNAOJCKE_3794</name>
</gene>
<feature type="chain" id="PRO_5046696719" description="Transmembrane protein" evidence="1">
    <location>
        <begin position="22"/>
        <end position="171"/>
    </location>
</feature>